<keyword evidence="1" id="KW-0732">Signal</keyword>
<feature type="chain" id="PRO_5039076584" evidence="1">
    <location>
        <begin position="22"/>
        <end position="174"/>
    </location>
</feature>
<dbReference type="Proteomes" id="UP000249341">
    <property type="component" value="Unassembled WGS sequence"/>
</dbReference>
<name>A0A327ZK35_9ACTN</name>
<sequence length="174" mass="18159">MFTKATMLAAGIGLFAGGVLAAGTAQAAPADLPNFHTQQACLQDVARNDAQSTHTCQRLRNGAWQPVRKSVSGNKIGSDNEFNTTYDVDASNNEYYDESENTNNMSKAETGDVNVKTGDVTQNMYVPETGMMGSFGNGLDQAGKLIGGGNKKGGGLGDLLTPFLGGGGGLFDRQ</sequence>
<feature type="signal peptide" evidence="1">
    <location>
        <begin position="1"/>
        <end position="21"/>
    </location>
</feature>
<evidence type="ECO:0000313" key="2">
    <source>
        <dbReference type="EMBL" id="RAK42366.1"/>
    </source>
</evidence>
<organism evidence="2 3">
    <name type="scientific">Actinoplanes lutulentus</name>
    <dbReference type="NCBI Taxonomy" id="1287878"/>
    <lineage>
        <taxon>Bacteria</taxon>
        <taxon>Bacillati</taxon>
        <taxon>Actinomycetota</taxon>
        <taxon>Actinomycetes</taxon>
        <taxon>Micromonosporales</taxon>
        <taxon>Micromonosporaceae</taxon>
        <taxon>Actinoplanes</taxon>
    </lineage>
</organism>
<accession>A0A327ZK35</accession>
<comment type="caution">
    <text evidence="2">The sequence shown here is derived from an EMBL/GenBank/DDBJ whole genome shotgun (WGS) entry which is preliminary data.</text>
</comment>
<evidence type="ECO:0000256" key="1">
    <source>
        <dbReference type="SAM" id="SignalP"/>
    </source>
</evidence>
<keyword evidence="3" id="KW-1185">Reference proteome</keyword>
<evidence type="ECO:0000313" key="3">
    <source>
        <dbReference type="Proteomes" id="UP000249341"/>
    </source>
</evidence>
<dbReference type="EMBL" id="QLMJ01000002">
    <property type="protein sequence ID" value="RAK42366.1"/>
    <property type="molecule type" value="Genomic_DNA"/>
</dbReference>
<proteinExistence type="predicted"/>
<gene>
    <name evidence="2" type="ORF">B0I29_102191</name>
</gene>
<dbReference type="AlphaFoldDB" id="A0A327ZK35"/>
<dbReference type="RefSeq" id="WP_146616717.1">
    <property type="nucleotide sequence ID" value="NZ_JACHWI010000003.1"/>
</dbReference>
<protein>
    <submittedName>
        <fullName evidence="2">Uncharacterized protein</fullName>
    </submittedName>
</protein>
<reference evidence="2 3" key="1">
    <citation type="submission" date="2018-06" db="EMBL/GenBank/DDBJ databases">
        <title>Genomic Encyclopedia of Type Strains, Phase III (KMG-III): the genomes of soil and plant-associated and newly described type strains.</title>
        <authorList>
            <person name="Whitman W."/>
        </authorList>
    </citation>
    <scope>NUCLEOTIDE SEQUENCE [LARGE SCALE GENOMIC DNA]</scope>
    <source>
        <strain evidence="2 3">CGMCC 4.7090</strain>
    </source>
</reference>